<feature type="transmembrane region" description="Helical" evidence="1">
    <location>
        <begin position="29"/>
        <end position="47"/>
    </location>
</feature>
<keyword evidence="3" id="KW-1185">Reference proteome</keyword>
<evidence type="ECO:0000313" key="2">
    <source>
        <dbReference type="EMBL" id="AUH72679.1"/>
    </source>
</evidence>
<dbReference type="AlphaFoldDB" id="A0A2H5FMA0"/>
<dbReference type="Pfam" id="PF11752">
    <property type="entry name" value="DUF3309"/>
    <property type="match status" value="1"/>
</dbReference>
<dbReference type="EMBL" id="CP025491">
    <property type="protein sequence ID" value="AUH72679.1"/>
    <property type="molecule type" value="Genomic_DNA"/>
</dbReference>
<keyword evidence="1" id="KW-0472">Membrane</keyword>
<gene>
    <name evidence="2" type="ORF">CAB17_11935</name>
</gene>
<dbReference type="Proteomes" id="UP000234343">
    <property type="component" value="Chromosome"/>
</dbReference>
<dbReference type="RefSeq" id="WP_101900288.1">
    <property type="nucleotide sequence ID" value="NZ_CP025491.2"/>
</dbReference>
<keyword evidence="1" id="KW-0812">Transmembrane</keyword>
<name>A0A2H5FMA0_9GAMM</name>
<protein>
    <submittedName>
        <fullName evidence="2">DUF3309 domain-containing protein</fullName>
    </submittedName>
</protein>
<dbReference type="InterPro" id="IPR021738">
    <property type="entry name" value="DUF3309"/>
</dbReference>
<evidence type="ECO:0000313" key="3">
    <source>
        <dbReference type="Proteomes" id="UP000234343"/>
    </source>
</evidence>
<sequence>MNLILFIILIVLLIGLLPSWPYSSGWGYYPSGGVGLILLILILVLLLRGGP</sequence>
<accession>A0A2H5FMA0</accession>
<proteinExistence type="predicted"/>
<reference evidence="2 3" key="1">
    <citation type="submission" date="2017-12" db="EMBL/GenBank/DDBJ databases">
        <title>Legionella sainthelensi LA01-117, whole genome sequence of a clinical isolate from New Zealand.</title>
        <authorList>
            <person name="Cree S.L."/>
            <person name="Slow S."/>
            <person name="Kennedy M.A."/>
            <person name="Murdoch D.R."/>
            <person name="Biggs P.J."/>
            <person name="Anderson T."/>
        </authorList>
    </citation>
    <scope>NUCLEOTIDE SEQUENCE [LARGE SCALE GENOMIC DNA]</scope>
    <source>
        <strain evidence="2 3">LA01-117</strain>
    </source>
</reference>
<evidence type="ECO:0000256" key="1">
    <source>
        <dbReference type="SAM" id="Phobius"/>
    </source>
</evidence>
<dbReference type="KEGG" id="lsh:CAB17_11935"/>
<keyword evidence="1" id="KW-1133">Transmembrane helix</keyword>
<organism evidence="2 3">
    <name type="scientific">Legionella sainthelensi</name>
    <dbReference type="NCBI Taxonomy" id="28087"/>
    <lineage>
        <taxon>Bacteria</taxon>
        <taxon>Pseudomonadati</taxon>
        <taxon>Pseudomonadota</taxon>
        <taxon>Gammaproteobacteria</taxon>
        <taxon>Legionellales</taxon>
        <taxon>Legionellaceae</taxon>
        <taxon>Legionella</taxon>
    </lineage>
</organism>